<keyword evidence="1" id="KW-0732">Signal</keyword>
<protein>
    <recommendedName>
        <fullName evidence="4">Lipoprotein</fullName>
    </recommendedName>
</protein>
<dbReference type="PROSITE" id="PS51257">
    <property type="entry name" value="PROKAR_LIPOPROTEIN"/>
    <property type="match status" value="1"/>
</dbReference>
<feature type="chain" id="PRO_5046482644" description="Lipoprotein" evidence="1">
    <location>
        <begin position="19"/>
        <end position="112"/>
    </location>
</feature>
<dbReference type="Proteomes" id="UP000634522">
    <property type="component" value="Unassembled WGS sequence"/>
</dbReference>
<evidence type="ECO:0000256" key="1">
    <source>
        <dbReference type="SAM" id="SignalP"/>
    </source>
</evidence>
<evidence type="ECO:0000313" key="3">
    <source>
        <dbReference type="Proteomes" id="UP000634522"/>
    </source>
</evidence>
<evidence type="ECO:0008006" key="4">
    <source>
        <dbReference type="Google" id="ProtNLM"/>
    </source>
</evidence>
<organism evidence="2 3">
    <name type="scientific">Aromatoleum toluolicum</name>
    <dbReference type="NCBI Taxonomy" id="90060"/>
    <lineage>
        <taxon>Bacteria</taxon>
        <taxon>Pseudomonadati</taxon>
        <taxon>Pseudomonadota</taxon>
        <taxon>Betaproteobacteria</taxon>
        <taxon>Rhodocyclales</taxon>
        <taxon>Rhodocyclaceae</taxon>
        <taxon>Aromatoleum</taxon>
    </lineage>
</organism>
<sequence>MRSVFFASLIFLPACVFLLGCETARVVPSAEIVKQEGFIVEGKTRKKEVLDRFGPAQSSFESGALLIYHVQLDEQGRIHLRRDKRFRCDAYVLVFDSHDVLERHSLVKNGCR</sequence>
<feature type="signal peptide" evidence="1">
    <location>
        <begin position="1"/>
        <end position="18"/>
    </location>
</feature>
<dbReference type="EMBL" id="WTVS01000003">
    <property type="protein sequence ID" value="NMF96313.1"/>
    <property type="molecule type" value="Genomic_DNA"/>
</dbReference>
<accession>A0ABX1NAJ7</accession>
<name>A0ABX1NAJ7_9RHOO</name>
<reference evidence="2 3" key="1">
    <citation type="submission" date="2019-12" db="EMBL/GenBank/DDBJ databases">
        <title>Comparative genomics gives insights into the taxonomy of the Azoarcus-Aromatoleum group and reveals separate origins of nif in the plant-associated Azoarcus and non-plant-associated Aromatoleum sub-groups.</title>
        <authorList>
            <person name="Lafos M."/>
            <person name="Maluk M."/>
            <person name="Batista M."/>
            <person name="Junghare M."/>
            <person name="Carmona M."/>
            <person name="Faoro H."/>
            <person name="Cruz L.M."/>
            <person name="Battistoni F."/>
            <person name="De Souza E."/>
            <person name="Pedrosa F."/>
            <person name="Chen W.-M."/>
            <person name="Poole P.S."/>
            <person name="Dixon R.A."/>
            <person name="James E.K."/>
        </authorList>
    </citation>
    <scope>NUCLEOTIDE SEQUENCE [LARGE SCALE GENOMIC DNA]</scope>
    <source>
        <strain evidence="2 3">T</strain>
    </source>
</reference>
<proteinExistence type="predicted"/>
<comment type="caution">
    <text evidence="2">The sequence shown here is derived from an EMBL/GenBank/DDBJ whole genome shotgun (WGS) entry which is preliminary data.</text>
</comment>
<keyword evidence="3" id="KW-1185">Reference proteome</keyword>
<dbReference type="RefSeq" id="WP_169137581.1">
    <property type="nucleotide sequence ID" value="NZ_WTVS01000003.1"/>
</dbReference>
<evidence type="ECO:0000313" key="2">
    <source>
        <dbReference type="EMBL" id="NMF96313.1"/>
    </source>
</evidence>
<gene>
    <name evidence="2" type="ORF">GPA27_02750</name>
</gene>